<name>A0AAW4NGB0_9BACT</name>
<evidence type="ECO:0008006" key="4">
    <source>
        <dbReference type="Google" id="ProtNLM"/>
    </source>
</evidence>
<feature type="coiled-coil region" evidence="1">
    <location>
        <begin position="283"/>
        <end position="345"/>
    </location>
</feature>
<feature type="coiled-coil region" evidence="1">
    <location>
        <begin position="408"/>
        <end position="435"/>
    </location>
</feature>
<feature type="coiled-coil region" evidence="1">
    <location>
        <begin position="481"/>
        <end position="535"/>
    </location>
</feature>
<dbReference type="PANTHER" id="PTHR32114">
    <property type="entry name" value="ABC TRANSPORTER ABCH.3"/>
    <property type="match status" value="1"/>
</dbReference>
<sequence>MKKIILKSLSLVNFRGEQNRTTEFDAKETSIMGDNGLGKSRHFDAFMWLLFGKDVMERKDYEIKTIVDGKPLQHVNAEVTGVLVVDGEVIKLRRALVEDWVKPRGQMEQIFKGNHTECAVNDVPMPVTKYKAYVNGIVDDGLFKIITNPLYFASMPWQKQREQLFALAGTISDSEIAEGNEAYTALLAKLVGKDMEGYKKEVAAKKKLAKDELEQIQPRIDQTQKLMPPVLVWEDIEKKIGELDAKILDIDTQLQDKAEAERKKKDECNAILAKQSNVLFNAKQAAKEAAFKKNAERREAEQKVDEAKTAITSAERKVALLKEELKQHEGKRAEYVAKMEDLRNMWHKENARTYTGQTICPHCGQPLPEHMIATAEQSFKEEVQKEKSRITAKGQEYKGFVAKVDVSITETKKAIADAQKALDNAKAESDNAVAKLNGLGAAVEPEEVKPESIEEWVKLKNEYEEIHKTIAKEGTSPNVDNTALNEEKRKLVEERDNKRAELATKDTIEKGNKAIGELEESGKKLAAKIAEYEKEEFIMEGFTKAKINECENRINGLFTHVTFKLYDYTLEGNAVETCVPLVNGIPFFVANTAGRINAGLDIINALCRFYNVSAPIFIDSRESVNNLIPTDSQIINLVVSHDKEIVVK</sequence>
<gene>
    <name evidence="2" type="ORF">KSW80_09560</name>
</gene>
<dbReference type="EMBL" id="JAHOEP010000024">
    <property type="protein sequence ID" value="MBV3408640.1"/>
    <property type="molecule type" value="Genomic_DNA"/>
</dbReference>
<dbReference type="Proteomes" id="UP001196316">
    <property type="component" value="Unassembled WGS sequence"/>
</dbReference>
<dbReference type="PANTHER" id="PTHR32114:SF2">
    <property type="entry name" value="ABC TRANSPORTER ABCH.3"/>
    <property type="match status" value="1"/>
</dbReference>
<dbReference type="RefSeq" id="WP_217326684.1">
    <property type="nucleotide sequence ID" value="NZ_JAHOEK010000023.1"/>
</dbReference>
<evidence type="ECO:0000313" key="2">
    <source>
        <dbReference type="EMBL" id="MBV3408640.1"/>
    </source>
</evidence>
<keyword evidence="1" id="KW-0175">Coiled coil</keyword>
<dbReference type="AlphaFoldDB" id="A0AAW4NGB0"/>
<protein>
    <recommendedName>
        <fullName evidence="4">Rad50/SbcC-type AAA domain-containing protein</fullName>
    </recommendedName>
</protein>
<evidence type="ECO:0000313" key="3">
    <source>
        <dbReference type="Proteomes" id="UP001196316"/>
    </source>
</evidence>
<accession>A0AAW4NGB0</accession>
<proteinExistence type="predicted"/>
<reference evidence="2" key="1">
    <citation type="submission" date="2021-06" db="EMBL/GenBank/DDBJ databases">
        <title>Collection of gut derived symbiotic bacterial strains cultured from healthy donors.</title>
        <authorList>
            <person name="Lin H."/>
            <person name="Littmann E."/>
            <person name="Pamer E.G."/>
        </authorList>
    </citation>
    <scope>NUCLEOTIDE SEQUENCE</scope>
    <source>
        <strain evidence="2">MSK.21.60</strain>
    </source>
</reference>
<organism evidence="2 3">
    <name type="scientific">Segatella copri</name>
    <dbReference type="NCBI Taxonomy" id="165179"/>
    <lineage>
        <taxon>Bacteria</taxon>
        <taxon>Pseudomonadati</taxon>
        <taxon>Bacteroidota</taxon>
        <taxon>Bacteroidia</taxon>
        <taxon>Bacteroidales</taxon>
        <taxon>Prevotellaceae</taxon>
        <taxon>Segatella</taxon>
    </lineage>
</organism>
<evidence type="ECO:0000256" key="1">
    <source>
        <dbReference type="SAM" id="Coils"/>
    </source>
</evidence>
<comment type="caution">
    <text evidence="2">The sequence shown here is derived from an EMBL/GenBank/DDBJ whole genome shotgun (WGS) entry which is preliminary data.</text>
</comment>